<comment type="caution">
    <text evidence="3">The sequence shown here is derived from an EMBL/GenBank/DDBJ whole genome shotgun (WGS) entry which is preliminary data.</text>
</comment>
<keyword evidence="1" id="KW-0560">Oxidoreductase</keyword>
<dbReference type="InterPro" id="IPR051626">
    <property type="entry name" value="Oxidoreductase_gamma_subunit"/>
</dbReference>
<dbReference type="SUPFAM" id="SSF53323">
    <property type="entry name" value="Pyruvate-ferredoxin oxidoreductase, PFOR, domain III"/>
    <property type="match status" value="1"/>
</dbReference>
<evidence type="ECO:0000313" key="3">
    <source>
        <dbReference type="EMBL" id="OGY42543.1"/>
    </source>
</evidence>
<dbReference type="Gene3D" id="3.40.920.10">
    <property type="entry name" value="Pyruvate-ferredoxin oxidoreductase, PFOR, domain III"/>
    <property type="match status" value="1"/>
</dbReference>
<dbReference type="InterPro" id="IPR011894">
    <property type="entry name" value="PorC_KorC"/>
</dbReference>
<dbReference type="Pfam" id="PF01558">
    <property type="entry name" value="POR"/>
    <property type="match status" value="1"/>
</dbReference>
<dbReference type="InterPro" id="IPR002869">
    <property type="entry name" value="Pyrv_flavodox_OxRed_cen"/>
</dbReference>
<evidence type="ECO:0000256" key="1">
    <source>
        <dbReference type="ARBA" id="ARBA00023002"/>
    </source>
</evidence>
<dbReference type="PANTHER" id="PTHR43366:SF1">
    <property type="entry name" value="PYRUVATE SYNTHASE SUBUNIT PORC"/>
    <property type="match status" value="1"/>
</dbReference>
<dbReference type="Proteomes" id="UP000176498">
    <property type="component" value="Unassembled WGS sequence"/>
</dbReference>
<dbReference type="PANTHER" id="PTHR43366">
    <property type="entry name" value="PYRUVATE SYNTHASE SUBUNIT PORC"/>
    <property type="match status" value="1"/>
</dbReference>
<evidence type="ECO:0000259" key="2">
    <source>
        <dbReference type="Pfam" id="PF01558"/>
    </source>
</evidence>
<protein>
    <submittedName>
        <fullName evidence="3">Pyruvate ferredoxin oxidoreductase</fullName>
    </submittedName>
</protein>
<name>A0A1G1XR28_9BACT</name>
<keyword evidence="3" id="KW-0670">Pyruvate</keyword>
<dbReference type="InterPro" id="IPR019752">
    <property type="entry name" value="Pyrv/ketoisovalerate_OxRed_cat"/>
</dbReference>
<feature type="domain" description="Pyruvate/ketoisovalerate oxidoreductase catalytic" evidence="2">
    <location>
        <begin position="10"/>
        <end position="178"/>
    </location>
</feature>
<organism evidence="3 4">
    <name type="scientific">Candidatus Buchananbacteria bacterium RBG_13_36_9</name>
    <dbReference type="NCBI Taxonomy" id="1797530"/>
    <lineage>
        <taxon>Bacteria</taxon>
        <taxon>Candidatus Buchananiibacteriota</taxon>
    </lineage>
</organism>
<sequence length="186" mass="20414">MIKIRIHGRGGQGNVTLAFLIAMAVFYDGKFSQAFPVFGVERKGSPVAAFVKLDDKFIRSREQIYEPDYIIIQDPSLVKVADVLTGAKKNTIVIINSDKVPAKVCPGYTGKVYCVPVLKIALEQIGKPIINTAMLGAFAKISGLIKLDSAKKAIKENLGEKYDKEIIDKNNNALAAAFNWVKKENL</sequence>
<proteinExistence type="predicted"/>
<dbReference type="EMBL" id="MHHZ01000003">
    <property type="protein sequence ID" value="OGY42543.1"/>
    <property type="molecule type" value="Genomic_DNA"/>
</dbReference>
<evidence type="ECO:0000313" key="4">
    <source>
        <dbReference type="Proteomes" id="UP000176498"/>
    </source>
</evidence>
<dbReference type="NCBIfam" id="TIGR02175">
    <property type="entry name" value="PorC_KorC"/>
    <property type="match status" value="1"/>
</dbReference>
<gene>
    <name evidence="3" type="ORF">A2Y82_04245</name>
</gene>
<dbReference type="AlphaFoldDB" id="A0A1G1XR28"/>
<dbReference type="GO" id="GO:0016625">
    <property type="term" value="F:oxidoreductase activity, acting on the aldehyde or oxo group of donors, iron-sulfur protein as acceptor"/>
    <property type="evidence" value="ECO:0007669"/>
    <property type="project" value="InterPro"/>
</dbReference>
<accession>A0A1G1XR28</accession>
<reference evidence="3 4" key="1">
    <citation type="journal article" date="2016" name="Nat. Commun.">
        <title>Thousands of microbial genomes shed light on interconnected biogeochemical processes in an aquifer system.</title>
        <authorList>
            <person name="Anantharaman K."/>
            <person name="Brown C.T."/>
            <person name="Hug L.A."/>
            <person name="Sharon I."/>
            <person name="Castelle C.J."/>
            <person name="Probst A.J."/>
            <person name="Thomas B.C."/>
            <person name="Singh A."/>
            <person name="Wilkins M.J."/>
            <person name="Karaoz U."/>
            <person name="Brodie E.L."/>
            <person name="Williams K.H."/>
            <person name="Hubbard S.S."/>
            <person name="Banfield J.F."/>
        </authorList>
    </citation>
    <scope>NUCLEOTIDE SEQUENCE [LARGE SCALE GENOMIC DNA]</scope>
</reference>